<dbReference type="SUPFAM" id="SSF46785">
    <property type="entry name" value="Winged helix' DNA-binding domain"/>
    <property type="match status" value="1"/>
</dbReference>
<dbReference type="Gene3D" id="1.10.10.10">
    <property type="entry name" value="Winged helix-like DNA-binding domain superfamily/Winged helix DNA-binding domain"/>
    <property type="match status" value="1"/>
</dbReference>
<protein>
    <submittedName>
        <fullName evidence="5">GntR family transcriptional regulator</fullName>
    </submittedName>
</protein>
<dbReference type="InterPro" id="IPR036388">
    <property type="entry name" value="WH-like_DNA-bd_sf"/>
</dbReference>
<dbReference type="Pfam" id="PF00392">
    <property type="entry name" value="GntR"/>
    <property type="match status" value="1"/>
</dbReference>
<dbReference type="Gene3D" id="1.20.120.530">
    <property type="entry name" value="GntR ligand-binding domain-like"/>
    <property type="match status" value="1"/>
</dbReference>
<dbReference type="InterPro" id="IPR000524">
    <property type="entry name" value="Tscrpt_reg_HTH_GntR"/>
</dbReference>
<sequence length="232" mass="25806">MAIAKSNSVQPITTRSVSEQVTAELRRSILSGALAPGESLSLRKLAAALNVSFIPVRDALNVLESEGLVLNPPGRGATVAPLDLDEFHAIYRVSRVLEPELARRSCTLLSDETLDRLYREAEALGSRERTVDEVWADHRAFHTALLAPAASAWDLRILTMHWRATERYVRIGFSLLDPDPEEHDRRGSAHQFLVDAFRKRDPAFAARALESHLAENERLAATVLSSHPFKLK</sequence>
<evidence type="ECO:0000259" key="4">
    <source>
        <dbReference type="PROSITE" id="PS50949"/>
    </source>
</evidence>
<organism evidence="5 6">
    <name type="scientific">Burkholderia pseudomultivorans</name>
    <dbReference type="NCBI Taxonomy" id="1207504"/>
    <lineage>
        <taxon>Bacteria</taxon>
        <taxon>Pseudomonadati</taxon>
        <taxon>Pseudomonadota</taxon>
        <taxon>Betaproteobacteria</taxon>
        <taxon>Burkholderiales</taxon>
        <taxon>Burkholderiaceae</taxon>
        <taxon>Burkholderia</taxon>
        <taxon>Burkholderia cepacia complex</taxon>
    </lineage>
</organism>
<proteinExistence type="predicted"/>
<dbReference type="EMBL" id="LPJX01000067">
    <property type="protein sequence ID" value="KWF58361.1"/>
    <property type="molecule type" value="Genomic_DNA"/>
</dbReference>
<evidence type="ECO:0000256" key="3">
    <source>
        <dbReference type="ARBA" id="ARBA00023163"/>
    </source>
</evidence>
<dbReference type="AlphaFoldDB" id="A0A132ESJ7"/>
<dbReference type="SUPFAM" id="SSF48008">
    <property type="entry name" value="GntR ligand-binding domain-like"/>
    <property type="match status" value="1"/>
</dbReference>
<dbReference type="SMART" id="SM00895">
    <property type="entry name" value="FCD"/>
    <property type="match status" value="1"/>
</dbReference>
<keyword evidence="2" id="KW-0238">DNA-binding</keyword>
<dbReference type="PROSITE" id="PS50949">
    <property type="entry name" value="HTH_GNTR"/>
    <property type="match status" value="1"/>
</dbReference>
<evidence type="ECO:0000313" key="5">
    <source>
        <dbReference type="EMBL" id="KWF58361.1"/>
    </source>
</evidence>
<dbReference type="GO" id="GO:0003677">
    <property type="term" value="F:DNA binding"/>
    <property type="evidence" value="ECO:0007669"/>
    <property type="project" value="UniProtKB-KW"/>
</dbReference>
<dbReference type="GO" id="GO:0003700">
    <property type="term" value="F:DNA-binding transcription factor activity"/>
    <property type="evidence" value="ECO:0007669"/>
    <property type="project" value="InterPro"/>
</dbReference>
<dbReference type="RefSeq" id="WP_060300529.1">
    <property type="nucleotide sequence ID" value="NZ_LPJX01000067.1"/>
</dbReference>
<name>A0A132ESJ7_9BURK</name>
<keyword evidence="1" id="KW-0805">Transcription regulation</keyword>
<dbReference type="InterPro" id="IPR011711">
    <property type="entry name" value="GntR_C"/>
</dbReference>
<dbReference type="Pfam" id="PF07729">
    <property type="entry name" value="FCD"/>
    <property type="match status" value="1"/>
</dbReference>
<evidence type="ECO:0000313" key="6">
    <source>
        <dbReference type="Proteomes" id="UP000061512"/>
    </source>
</evidence>
<dbReference type="PANTHER" id="PTHR43537:SF41">
    <property type="entry name" value="TRANSCRIPTIONAL REGULATORY PROTEIN"/>
    <property type="match status" value="1"/>
</dbReference>
<evidence type="ECO:0000256" key="2">
    <source>
        <dbReference type="ARBA" id="ARBA00023125"/>
    </source>
</evidence>
<comment type="caution">
    <text evidence="5">The sequence shown here is derived from an EMBL/GenBank/DDBJ whole genome shotgun (WGS) entry which is preliminary data.</text>
</comment>
<reference evidence="5 6" key="1">
    <citation type="submission" date="2015-11" db="EMBL/GenBank/DDBJ databases">
        <title>Expanding the genomic diversity of Burkholderia species for the development of highly accurate diagnostics.</title>
        <authorList>
            <person name="Sahl J."/>
            <person name="Keim P."/>
            <person name="Wagner D."/>
        </authorList>
    </citation>
    <scope>NUCLEOTIDE SEQUENCE [LARGE SCALE GENOMIC DNA]</scope>
    <source>
        <strain evidence="5 6">MSMB574WGS</strain>
    </source>
</reference>
<feature type="domain" description="HTH gntR-type" evidence="4">
    <location>
        <begin position="15"/>
        <end position="82"/>
    </location>
</feature>
<dbReference type="CDD" id="cd07377">
    <property type="entry name" value="WHTH_GntR"/>
    <property type="match status" value="1"/>
</dbReference>
<gene>
    <name evidence="5" type="ORF">WT57_29615</name>
</gene>
<evidence type="ECO:0000256" key="1">
    <source>
        <dbReference type="ARBA" id="ARBA00023015"/>
    </source>
</evidence>
<dbReference type="Proteomes" id="UP000061512">
    <property type="component" value="Unassembled WGS sequence"/>
</dbReference>
<dbReference type="PANTHER" id="PTHR43537">
    <property type="entry name" value="TRANSCRIPTIONAL REGULATOR, GNTR FAMILY"/>
    <property type="match status" value="1"/>
</dbReference>
<keyword evidence="3" id="KW-0804">Transcription</keyword>
<dbReference type="SMART" id="SM00345">
    <property type="entry name" value="HTH_GNTR"/>
    <property type="match status" value="1"/>
</dbReference>
<dbReference type="InterPro" id="IPR008920">
    <property type="entry name" value="TF_FadR/GntR_C"/>
</dbReference>
<dbReference type="InterPro" id="IPR036390">
    <property type="entry name" value="WH_DNA-bd_sf"/>
</dbReference>
<accession>A0A132ESJ7</accession>